<evidence type="ECO:0000313" key="3">
    <source>
        <dbReference type="EMBL" id="OMJ09210.1"/>
    </source>
</evidence>
<evidence type="ECO:0000313" key="4">
    <source>
        <dbReference type="Proteomes" id="UP000187429"/>
    </source>
</evidence>
<feature type="region of interest" description="Disordered" evidence="2">
    <location>
        <begin position="658"/>
        <end position="678"/>
    </location>
</feature>
<feature type="compositionally biased region" description="Polar residues" evidence="2">
    <location>
        <begin position="450"/>
        <end position="468"/>
    </location>
</feature>
<feature type="region of interest" description="Disordered" evidence="2">
    <location>
        <begin position="898"/>
        <end position="946"/>
    </location>
</feature>
<dbReference type="EMBL" id="LSSM01007132">
    <property type="protein sequence ID" value="OMJ09210.1"/>
    <property type="molecule type" value="Genomic_DNA"/>
</dbReference>
<feature type="compositionally biased region" description="Polar residues" evidence="2">
    <location>
        <begin position="898"/>
        <end position="913"/>
    </location>
</feature>
<organism evidence="3 4">
    <name type="scientific">Smittium culicis</name>
    <dbReference type="NCBI Taxonomy" id="133412"/>
    <lineage>
        <taxon>Eukaryota</taxon>
        <taxon>Fungi</taxon>
        <taxon>Fungi incertae sedis</taxon>
        <taxon>Zoopagomycota</taxon>
        <taxon>Kickxellomycotina</taxon>
        <taxon>Harpellomycetes</taxon>
        <taxon>Harpellales</taxon>
        <taxon>Legeriomycetaceae</taxon>
        <taxon>Smittium</taxon>
    </lineage>
</organism>
<dbReference type="GO" id="GO:0036064">
    <property type="term" value="C:ciliary basal body"/>
    <property type="evidence" value="ECO:0007669"/>
    <property type="project" value="TreeGrafter"/>
</dbReference>
<evidence type="ECO:0000256" key="1">
    <source>
        <dbReference type="SAM" id="Coils"/>
    </source>
</evidence>
<reference evidence="4" key="1">
    <citation type="submission" date="2017-01" db="EMBL/GenBank/DDBJ databases">
        <authorList>
            <person name="Wang Y."/>
            <person name="White M."/>
            <person name="Kvist S."/>
            <person name="Moncalvo J.-M."/>
        </authorList>
    </citation>
    <scope>NUCLEOTIDE SEQUENCE [LARGE SCALE GENOMIC DNA]</scope>
    <source>
        <strain evidence="4">ID-206-W2</strain>
    </source>
</reference>
<dbReference type="GO" id="GO:0043015">
    <property type="term" value="F:gamma-tubulin binding"/>
    <property type="evidence" value="ECO:0007669"/>
    <property type="project" value="TreeGrafter"/>
</dbReference>
<dbReference type="GO" id="GO:0000922">
    <property type="term" value="C:spindle pole"/>
    <property type="evidence" value="ECO:0007669"/>
    <property type="project" value="TreeGrafter"/>
</dbReference>
<evidence type="ECO:0008006" key="5">
    <source>
        <dbReference type="Google" id="ProtNLM"/>
    </source>
</evidence>
<feature type="compositionally biased region" description="Low complexity" evidence="2">
    <location>
        <begin position="931"/>
        <end position="946"/>
    </location>
</feature>
<feature type="compositionally biased region" description="Polar residues" evidence="2">
    <location>
        <begin position="865"/>
        <end position="876"/>
    </location>
</feature>
<accession>A0A1R1X3M3</accession>
<dbReference type="Gene3D" id="2.130.10.10">
    <property type="entry name" value="YVTN repeat-like/Quinoprotein amine dehydrogenase"/>
    <property type="match status" value="1"/>
</dbReference>
<dbReference type="InterPro" id="IPR001680">
    <property type="entry name" value="WD40_rpt"/>
</dbReference>
<protein>
    <recommendedName>
        <fullName evidence="5">Protein NEDD1</fullName>
    </recommendedName>
</protein>
<keyword evidence="4" id="KW-1185">Reference proteome</keyword>
<feature type="coiled-coil region" evidence="1">
    <location>
        <begin position="1057"/>
        <end position="1084"/>
    </location>
</feature>
<feature type="region of interest" description="Disordered" evidence="2">
    <location>
        <begin position="323"/>
        <end position="366"/>
    </location>
</feature>
<dbReference type="OrthoDB" id="1602884at2759"/>
<dbReference type="GO" id="GO:0005737">
    <property type="term" value="C:cytoplasm"/>
    <property type="evidence" value="ECO:0007669"/>
    <property type="project" value="TreeGrafter"/>
</dbReference>
<feature type="compositionally biased region" description="Polar residues" evidence="2">
    <location>
        <begin position="606"/>
        <end position="622"/>
    </location>
</feature>
<feature type="region of interest" description="Disordered" evidence="2">
    <location>
        <begin position="725"/>
        <end position="767"/>
    </location>
</feature>
<dbReference type="AlphaFoldDB" id="A0A1R1X3M3"/>
<dbReference type="InterPro" id="IPR015943">
    <property type="entry name" value="WD40/YVTN_repeat-like_dom_sf"/>
</dbReference>
<evidence type="ECO:0000256" key="2">
    <source>
        <dbReference type="SAM" id="MobiDB-lite"/>
    </source>
</evidence>
<feature type="region of interest" description="Disordered" evidence="2">
    <location>
        <begin position="865"/>
        <end position="884"/>
    </location>
</feature>
<comment type="caution">
    <text evidence="3">The sequence shown here is derived from an EMBL/GenBank/DDBJ whole genome shotgun (WGS) entry which is preliminary data.</text>
</comment>
<sequence length="1098" mass="122452">MPIIAASTNSFVEVWDLSIPRNSKSKLNTIDNSFNGSKIDDDNDIQLTNYGSSSSIFEPFRNDKYKSQVTFSSWLGNDPILGLTNSSNMIKFVDPLGNALMTFENSAKYPIDILTTNHNSEYISSASSFHPEISFYNRNINVKSSLISIQKEKIKSLQLNSTQNSILLAGGDSGTLQLFDSTYTKSAPLRILPQVHLTPITSIKFSHIFPKIAYSSALDGYICLSDTGNKKSTILAFKSSCPITALEIGDNYGVYTGDIYGKVSFYDARKFSSPIWDRYVGLKQQVNSLSFFKNSYTYPSQPKNCQSTSLNINIYSNEIKTTEGEHLSNTPNTHIPKNSMESSNLSKFSRLNSTTPQNSSRKNSKNFSIYSQIKDAIYSSNSKPNSISILNSSPVIPSIAHQKDSTYKDISPINNIHSPEAKNFSLNLPSNFSNKSLSNLNSPKSTSSFEGETQNTIPSPISKSSNESFDNHSKKISSFNDIALFDFLTPVKEKINESSLFANYDSDSSHISNIDHSNQMDSYPSTLLPLTITKSRDYSPDSKNSIVSRKPLAKLSSIGINTITGYKDYSNKFGTNISNSDSIINSPIPLLNDNPKSIEKNKPSPEVNNYVSDKSSNISGCDTNMVDLTPEINPTTPKDKNSKSFENSTFKNLLSFLDSPEASPELPSNKKKNPTSNFIQDQELVSRTKNQDKSYNLFKNSTKTPKNQYINNYIECISSKNSTSRLSITNKPNRSSFSSRRNSLRDNISLIPPPSRSNKIKSTLSNPNEDVQNRIKDVNSLDNSNISLITLPSSNLKYNNKLNLLDVAEKCKLALGKNDTLTNVSIDMIHKKIPQNSDKPLINSVKSSEYKKSYSNLLNKIDSSNFSNSDLKSTQPVLPIPTPSSNLKYNSTPLNICNSPRKSISTHKSPFKSSSRKKNNVKPTPAIKNLVKSNSSKTPTKKTPTVNRSIHKIATQKTPTSNLNKNKTNITSGTSNVFFSKSPGILKTPIFNNASNYLGESSSVSNNASTEFTAQFIKSTIEDCLFHFKDEIKTDLQNIHLDMIKQNFSVNNQLAKLNLLVQEKESLINRIEYLENENKRLREYDPFNSEWSRRKKKH</sequence>
<feature type="compositionally biased region" description="Low complexity" evidence="2">
    <location>
        <begin position="730"/>
        <end position="747"/>
    </location>
</feature>
<dbReference type="GO" id="GO:0007020">
    <property type="term" value="P:microtubule nucleation"/>
    <property type="evidence" value="ECO:0007669"/>
    <property type="project" value="TreeGrafter"/>
</dbReference>
<feature type="region of interest" description="Disordered" evidence="2">
    <location>
        <begin position="594"/>
        <end position="645"/>
    </location>
</feature>
<keyword evidence="1" id="KW-0175">Coiled coil</keyword>
<dbReference type="Proteomes" id="UP000187429">
    <property type="component" value="Unassembled WGS sequence"/>
</dbReference>
<feature type="region of interest" description="Disordered" evidence="2">
    <location>
        <begin position="439"/>
        <end position="470"/>
    </location>
</feature>
<gene>
    <name evidence="3" type="ORF">AYI69_g10775</name>
</gene>
<dbReference type="InterPro" id="IPR052818">
    <property type="entry name" value="NEDD1_Spindle_Assembly"/>
</dbReference>
<proteinExistence type="predicted"/>
<dbReference type="GO" id="GO:0000278">
    <property type="term" value="P:mitotic cell cycle"/>
    <property type="evidence" value="ECO:0007669"/>
    <property type="project" value="TreeGrafter"/>
</dbReference>
<feature type="compositionally biased region" description="Low complexity" evidence="2">
    <location>
        <begin position="439"/>
        <end position="449"/>
    </location>
</feature>
<dbReference type="InterPro" id="IPR036322">
    <property type="entry name" value="WD40_repeat_dom_sf"/>
</dbReference>
<feature type="compositionally biased region" description="Polar residues" evidence="2">
    <location>
        <begin position="756"/>
        <end position="767"/>
    </location>
</feature>
<dbReference type="PANTHER" id="PTHR44414">
    <property type="entry name" value="PROTEIN NEDD1"/>
    <property type="match status" value="1"/>
</dbReference>
<dbReference type="GO" id="GO:0005814">
    <property type="term" value="C:centriole"/>
    <property type="evidence" value="ECO:0007669"/>
    <property type="project" value="TreeGrafter"/>
</dbReference>
<dbReference type="PANTHER" id="PTHR44414:SF1">
    <property type="entry name" value="PROTEIN NEDD1"/>
    <property type="match status" value="1"/>
</dbReference>
<dbReference type="SUPFAM" id="SSF50978">
    <property type="entry name" value="WD40 repeat-like"/>
    <property type="match status" value="1"/>
</dbReference>
<feature type="compositionally biased region" description="Polar residues" evidence="2">
    <location>
        <begin position="327"/>
        <end position="366"/>
    </location>
</feature>
<dbReference type="SMART" id="SM00320">
    <property type="entry name" value="WD40"/>
    <property type="match status" value="3"/>
</dbReference>
<name>A0A1R1X3M3_9FUNG</name>